<feature type="transmembrane region" description="Helical" evidence="1">
    <location>
        <begin position="33"/>
        <end position="56"/>
    </location>
</feature>
<feature type="transmembrane region" description="Helical" evidence="1">
    <location>
        <begin position="182"/>
        <end position="209"/>
    </location>
</feature>
<dbReference type="InterPro" id="IPR049713">
    <property type="entry name" value="Pr6Pr-like"/>
</dbReference>
<gene>
    <name evidence="2" type="ORF">GGR21_001186</name>
</gene>
<organism evidence="2 3">
    <name type="scientific">Dysgonomonas hofstadii</name>
    <dbReference type="NCBI Taxonomy" id="637886"/>
    <lineage>
        <taxon>Bacteria</taxon>
        <taxon>Pseudomonadati</taxon>
        <taxon>Bacteroidota</taxon>
        <taxon>Bacteroidia</taxon>
        <taxon>Bacteroidales</taxon>
        <taxon>Dysgonomonadaceae</taxon>
        <taxon>Dysgonomonas</taxon>
    </lineage>
</organism>
<sequence>MSVKNIYRILYILAGTFGILIQLGFFYDRMQLWTLSYYTVLSNILCVVYFSIRLYFNTVQAESGKFVRFIESPLTKYCVTMCIILTFLIYHFLLYPVWGGGPAGINLHKVSNYVVHYIVPVMTIIDFFIFDRNRSYLKSSAPLVWLIIPLTYFVYILLRAPLFGNIGTTTSPYPYPFIDFTIQPISSVMLNIAGIVIVFILIGYLLLGIDSLIVTRNKKDRL</sequence>
<evidence type="ECO:0000313" key="3">
    <source>
        <dbReference type="Proteomes" id="UP000555103"/>
    </source>
</evidence>
<dbReference type="RefSeq" id="WP_183306228.1">
    <property type="nucleotide sequence ID" value="NZ_JACIEP010000003.1"/>
</dbReference>
<protein>
    <recommendedName>
        <fullName evidence="4">FAR-17a/AIG1-like protein</fullName>
    </recommendedName>
</protein>
<proteinExistence type="predicted"/>
<name>A0A840CH23_9BACT</name>
<evidence type="ECO:0000313" key="2">
    <source>
        <dbReference type="EMBL" id="MBB4035297.1"/>
    </source>
</evidence>
<keyword evidence="1" id="KW-0472">Membrane</keyword>
<feature type="transmembrane region" description="Helical" evidence="1">
    <location>
        <begin position="77"/>
        <end position="98"/>
    </location>
</feature>
<evidence type="ECO:0000256" key="1">
    <source>
        <dbReference type="SAM" id="Phobius"/>
    </source>
</evidence>
<dbReference type="EMBL" id="JACIEP010000003">
    <property type="protein sequence ID" value="MBB4035297.1"/>
    <property type="molecule type" value="Genomic_DNA"/>
</dbReference>
<reference evidence="2 3" key="1">
    <citation type="submission" date="2020-08" db="EMBL/GenBank/DDBJ databases">
        <title>Genomic Encyclopedia of Type Strains, Phase IV (KMG-IV): sequencing the most valuable type-strain genomes for metagenomic binning, comparative biology and taxonomic classification.</title>
        <authorList>
            <person name="Goeker M."/>
        </authorList>
    </citation>
    <scope>NUCLEOTIDE SEQUENCE [LARGE SCALE GENOMIC DNA]</scope>
    <source>
        <strain evidence="2 3">DSM 104969</strain>
    </source>
</reference>
<dbReference type="AlphaFoldDB" id="A0A840CH23"/>
<keyword evidence="3" id="KW-1185">Reference proteome</keyword>
<keyword evidence="1" id="KW-0812">Transmembrane</keyword>
<feature type="transmembrane region" description="Helical" evidence="1">
    <location>
        <begin position="142"/>
        <end position="162"/>
    </location>
</feature>
<comment type="caution">
    <text evidence="2">The sequence shown here is derived from an EMBL/GenBank/DDBJ whole genome shotgun (WGS) entry which is preliminary data.</text>
</comment>
<dbReference type="NCBIfam" id="NF038065">
    <property type="entry name" value="Pr6Pr"/>
    <property type="match status" value="1"/>
</dbReference>
<keyword evidence="1" id="KW-1133">Transmembrane helix</keyword>
<feature type="transmembrane region" description="Helical" evidence="1">
    <location>
        <begin position="110"/>
        <end position="130"/>
    </location>
</feature>
<dbReference type="Proteomes" id="UP000555103">
    <property type="component" value="Unassembled WGS sequence"/>
</dbReference>
<accession>A0A840CH23</accession>
<feature type="transmembrane region" description="Helical" evidence="1">
    <location>
        <begin position="9"/>
        <end position="27"/>
    </location>
</feature>
<evidence type="ECO:0008006" key="4">
    <source>
        <dbReference type="Google" id="ProtNLM"/>
    </source>
</evidence>